<feature type="region of interest" description="Disordered" evidence="1">
    <location>
        <begin position="292"/>
        <end position="313"/>
    </location>
</feature>
<organism evidence="3 4">
    <name type="scientific">Trypanosoma theileri</name>
    <dbReference type="NCBI Taxonomy" id="67003"/>
    <lineage>
        <taxon>Eukaryota</taxon>
        <taxon>Discoba</taxon>
        <taxon>Euglenozoa</taxon>
        <taxon>Kinetoplastea</taxon>
        <taxon>Metakinetoplastina</taxon>
        <taxon>Trypanosomatida</taxon>
        <taxon>Trypanosomatidae</taxon>
        <taxon>Trypanosoma</taxon>
    </lineage>
</organism>
<name>A0A1X0NWB7_9TRYP</name>
<accession>A0A1X0NWB7</accession>
<keyword evidence="4" id="KW-1185">Reference proteome</keyword>
<dbReference type="InterPro" id="IPR025487">
    <property type="entry name" value="DUF4379"/>
</dbReference>
<proteinExistence type="predicted"/>
<feature type="region of interest" description="Disordered" evidence="1">
    <location>
        <begin position="52"/>
        <end position="83"/>
    </location>
</feature>
<dbReference type="GeneID" id="39985432"/>
<dbReference type="Proteomes" id="UP000192257">
    <property type="component" value="Unassembled WGS sequence"/>
</dbReference>
<evidence type="ECO:0000259" key="2">
    <source>
        <dbReference type="Pfam" id="PF14311"/>
    </source>
</evidence>
<dbReference type="EMBL" id="NBCO01000014">
    <property type="protein sequence ID" value="ORC88996.1"/>
    <property type="molecule type" value="Genomic_DNA"/>
</dbReference>
<evidence type="ECO:0000313" key="4">
    <source>
        <dbReference type="Proteomes" id="UP000192257"/>
    </source>
</evidence>
<feature type="compositionally biased region" description="Low complexity" evidence="1">
    <location>
        <begin position="665"/>
        <end position="681"/>
    </location>
</feature>
<feature type="region of interest" description="Disordered" evidence="1">
    <location>
        <begin position="608"/>
        <end position="712"/>
    </location>
</feature>
<protein>
    <recommendedName>
        <fullName evidence="2">Treble clef zinc finger domain-containing protein</fullName>
    </recommendedName>
</protein>
<feature type="compositionally biased region" description="Basic and acidic residues" evidence="1">
    <location>
        <begin position="443"/>
        <end position="456"/>
    </location>
</feature>
<feature type="region of interest" description="Disordered" evidence="1">
    <location>
        <begin position="566"/>
        <end position="585"/>
    </location>
</feature>
<comment type="caution">
    <text evidence="3">The sequence shown here is derived from an EMBL/GenBank/DDBJ whole genome shotgun (WGS) entry which is preliminary data.</text>
</comment>
<dbReference type="AlphaFoldDB" id="A0A1X0NWB7"/>
<dbReference type="Pfam" id="PF14311">
    <property type="entry name" value="DUF4379"/>
    <property type="match status" value="2"/>
</dbReference>
<feature type="compositionally biased region" description="Low complexity" evidence="1">
    <location>
        <begin position="293"/>
        <end position="306"/>
    </location>
</feature>
<feature type="compositionally biased region" description="Low complexity" evidence="1">
    <location>
        <begin position="534"/>
        <end position="544"/>
    </location>
</feature>
<feature type="compositionally biased region" description="Basic and acidic residues" evidence="1">
    <location>
        <begin position="517"/>
        <end position="533"/>
    </location>
</feature>
<feature type="domain" description="Treble clef zinc finger" evidence="2">
    <location>
        <begin position="100"/>
        <end position="153"/>
    </location>
</feature>
<feature type="compositionally biased region" description="Polar residues" evidence="1">
    <location>
        <begin position="703"/>
        <end position="712"/>
    </location>
</feature>
<feature type="compositionally biased region" description="Polar residues" evidence="1">
    <location>
        <begin position="52"/>
        <end position="63"/>
    </location>
</feature>
<sequence>MLRYRSGIVREFTAQGIGAWWSFTGRYQQQYHQQVYLSAILAGNTVRNSSTHPVAFSDENNYDTNEKSEESKTNNTNNIKSNVRRRESHLSRLAVVRPDLIDEWVPELNDVDVSSVPSSSSITVWWRCAACGENYQATVRDRAVVDKGCPHCSSIQQQQQTVGNDTTTESMGKIIKEDASTPSLAETHPTLASRWDYEKNGFLKPTDVTSTSELNVWWRPAEGRPSHERSFRRPVHAFVEIPYSVEEQREAQAALELDILQQIRRAAKIEEAREQDTFPAAAHLLDDLVTKRSANTSANTETSSSSPLYGKGHRNHEHTLQEEELVGDDVHRAIEMWEKNLDVKLDPSYRPVFYFTEACDGAGVSRDEVLTTYDRFVAWHKRQKGEKKSDSSTDNDNNDNLPCVLTDPDWLQHFTLNVEDVVKDRFAPTARIVLPDITTTTGVKEKQEQEELRDENNTAAAGGVTRRRVDSLPPPPEEYESEIRTTFPSRKNTYPRRPPMPPNREDDITEGVPTMTMEKEYKQKQQQGEEHIKSSSSSSQSTLSGERKSSTRKEAPAEAAFEVVSLSASQSLTQEYSTSTSDKNTLFDAEEKDLHLRSLLGPAALQSMTEEEARALQYNRGTPRPRRTGRFRLRPPVDTKVQRTGGLKATLGAASSYRTDEEEQQQQQQQQQVIQAPGAPRKVARPKKKRQESDDNSNSSSNHAVSSQEGSS</sequence>
<gene>
    <name evidence="3" type="ORF">TM35_000142070</name>
</gene>
<evidence type="ECO:0000313" key="3">
    <source>
        <dbReference type="EMBL" id="ORC88996.1"/>
    </source>
</evidence>
<feature type="compositionally biased region" description="Polar residues" evidence="1">
    <location>
        <begin position="566"/>
        <end position="584"/>
    </location>
</feature>
<dbReference type="VEuPathDB" id="TriTrypDB:TM35_000142070"/>
<dbReference type="PANTHER" id="PTHR37317">
    <property type="entry name" value="BLR8090 PROTEIN"/>
    <property type="match status" value="1"/>
</dbReference>
<feature type="compositionally biased region" description="Basic and acidic residues" evidence="1">
    <location>
        <begin position="545"/>
        <end position="556"/>
    </location>
</feature>
<feature type="domain" description="Treble clef zinc finger" evidence="2">
    <location>
        <begin position="191"/>
        <end position="228"/>
    </location>
</feature>
<evidence type="ECO:0000256" key="1">
    <source>
        <dbReference type="SAM" id="MobiDB-lite"/>
    </source>
</evidence>
<dbReference type="RefSeq" id="XP_028883062.1">
    <property type="nucleotide sequence ID" value="XM_029025652.1"/>
</dbReference>
<feature type="compositionally biased region" description="Basic residues" evidence="1">
    <location>
        <begin position="623"/>
        <end position="633"/>
    </location>
</feature>
<reference evidence="3 4" key="1">
    <citation type="submission" date="2017-03" db="EMBL/GenBank/DDBJ databases">
        <title>An alternative strategy for trypanosome survival in the mammalian bloodstream revealed through genome and transcriptome analysis of the ubiquitous bovine parasite Trypanosoma (Megatrypanum) theileri.</title>
        <authorList>
            <person name="Kelly S."/>
            <person name="Ivens A."/>
            <person name="Mott A."/>
            <person name="O'Neill E."/>
            <person name="Emms D."/>
            <person name="Macleod O."/>
            <person name="Voorheis P."/>
            <person name="Matthews J."/>
            <person name="Matthews K."/>
            <person name="Carrington M."/>
        </authorList>
    </citation>
    <scope>NUCLEOTIDE SEQUENCE [LARGE SCALE GENOMIC DNA]</scope>
    <source>
        <strain evidence="3">Edinburgh</strain>
    </source>
</reference>
<dbReference type="OrthoDB" id="267096at2759"/>
<feature type="region of interest" description="Disordered" evidence="1">
    <location>
        <begin position="443"/>
        <end position="558"/>
    </location>
</feature>
<dbReference type="PANTHER" id="PTHR37317:SF1">
    <property type="entry name" value="ZINC-RIBBON DOMAIN-CONTAINING PROTEIN-RELATED"/>
    <property type="match status" value="1"/>
</dbReference>